<feature type="signal peptide" evidence="1">
    <location>
        <begin position="1"/>
        <end position="21"/>
    </location>
</feature>
<dbReference type="AlphaFoldDB" id="A0A975J2X7"/>
<reference evidence="2" key="1">
    <citation type="submission" date="2021-04" db="EMBL/GenBank/DDBJ databases">
        <title>Luteolibacter sp. 32A isolated from the skin of an Anderson's salamander (Ambystoma andersonii).</title>
        <authorList>
            <person name="Spergser J."/>
            <person name="Busse H.-J."/>
        </authorList>
    </citation>
    <scope>NUCLEOTIDE SEQUENCE</scope>
    <source>
        <strain evidence="2">32A</strain>
    </source>
</reference>
<keyword evidence="1" id="KW-0732">Signal</keyword>
<accession>A0A975J2X7</accession>
<name>A0A975J2X7_9BACT</name>
<dbReference type="KEGG" id="lamb:KBB96_09230"/>
<proteinExistence type="predicted"/>
<keyword evidence="3" id="KW-1185">Reference proteome</keyword>
<organism evidence="2 3">
    <name type="scientific">Luteolibacter ambystomatis</name>
    <dbReference type="NCBI Taxonomy" id="2824561"/>
    <lineage>
        <taxon>Bacteria</taxon>
        <taxon>Pseudomonadati</taxon>
        <taxon>Verrucomicrobiota</taxon>
        <taxon>Verrucomicrobiia</taxon>
        <taxon>Verrucomicrobiales</taxon>
        <taxon>Verrucomicrobiaceae</taxon>
        <taxon>Luteolibacter</taxon>
    </lineage>
</organism>
<evidence type="ECO:0000256" key="1">
    <source>
        <dbReference type="SAM" id="SignalP"/>
    </source>
</evidence>
<protein>
    <recommendedName>
        <fullName evidence="4">POTRA domain-containing protein</fullName>
    </recommendedName>
</protein>
<feature type="chain" id="PRO_5037938262" description="POTRA domain-containing protein" evidence="1">
    <location>
        <begin position="22"/>
        <end position="134"/>
    </location>
</feature>
<evidence type="ECO:0008006" key="4">
    <source>
        <dbReference type="Google" id="ProtNLM"/>
    </source>
</evidence>
<evidence type="ECO:0000313" key="2">
    <source>
        <dbReference type="EMBL" id="QUE53060.1"/>
    </source>
</evidence>
<dbReference type="Proteomes" id="UP000676169">
    <property type="component" value="Chromosome"/>
</dbReference>
<dbReference type="RefSeq" id="WP_211634404.1">
    <property type="nucleotide sequence ID" value="NZ_CP073100.1"/>
</dbReference>
<evidence type="ECO:0000313" key="3">
    <source>
        <dbReference type="Proteomes" id="UP000676169"/>
    </source>
</evidence>
<dbReference type="EMBL" id="CP073100">
    <property type="protein sequence ID" value="QUE53060.1"/>
    <property type="molecule type" value="Genomic_DNA"/>
</dbReference>
<sequence>MKAFLSSIPILILLMVTPASAEEKARPAPGPMPEEAIRGIAMIRKIEGPVEMPEETLEERALRINRLIRKLGYSEKQLKVTVDPSMAKSKIGFIRIKDARLIHVFQYTFDARRITMKITTGRIKIITMDGGPEE</sequence>
<gene>
    <name evidence="2" type="ORF">KBB96_09230</name>
</gene>